<gene>
    <name evidence="2" type="ORF">KEH51_04575</name>
</gene>
<organism evidence="2 3">
    <name type="scientific">Peribacillus frigoritolerans</name>
    <dbReference type="NCBI Taxonomy" id="450367"/>
    <lineage>
        <taxon>Bacteria</taxon>
        <taxon>Bacillati</taxon>
        <taxon>Bacillota</taxon>
        <taxon>Bacilli</taxon>
        <taxon>Bacillales</taxon>
        <taxon>Bacillaceae</taxon>
        <taxon>Peribacillus</taxon>
    </lineage>
</organism>
<comment type="caution">
    <text evidence="2">The sequence shown here is derived from an EMBL/GenBank/DDBJ whole genome shotgun (WGS) entry which is preliminary data.</text>
</comment>
<reference evidence="2" key="1">
    <citation type="submission" date="2021-04" db="EMBL/GenBank/DDBJ databases">
        <title>Whole genome sequencing of Enterococci isolates from hospitalized patients.</title>
        <authorList>
            <person name="Ogoti B.M."/>
            <person name="Onyambu F.G."/>
        </authorList>
    </citation>
    <scope>NUCLEOTIDE SEQUENCE</scope>
    <source>
        <strain evidence="2">242</strain>
    </source>
</reference>
<feature type="transmembrane region" description="Helical" evidence="1">
    <location>
        <begin position="40"/>
        <end position="68"/>
    </location>
</feature>
<keyword evidence="1" id="KW-0812">Transmembrane</keyword>
<accession>A0A941FHP4</accession>
<keyword evidence="1" id="KW-0472">Membrane</keyword>
<dbReference type="AlphaFoldDB" id="A0A941FHP4"/>
<protein>
    <submittedName>
        <fullName evidence="2">Uncharacterized protein</fullName>
    </submittedName>
</protein>
<name>A0A941FHP4_9BACI</name>
<dbReference type="Proteomes" id="UP000680045">
    <property type="component" value="Unassembled WGS sequence"/>
</dbReference>
<evidence type="ECO:0000313" key="3">
    <source>
        <dbReference type="Proteomes" id="UP000680045"/>
    </source>
</evidence>
<evidence type="ECO:0000256" key="1">
    <source>
        <dbReference type="SAM" id="Phobius"/>
    </source>
</evidence>
<sequence length="131" mass="14930">MVQGILKRIITKYEHEGLTPEDIVHLNTIKGQNPYRMLTLLLGLASFIFEPQYIIIPIVSLLLGFITYRTFDSETEKNPPKGFGGVFTWPKLYIIREMKISEKDIDILLAGLLQKIGLMLQSFYGTKGDLP</sequence>
<keyword evidence="1" id="KW-1133">Transmembrane helix</keyword>
<evidence type="ECO:0000313" key="2">
    <source>
        <dbReference type="EMBL" id="MBR8644184.1"/>
    </source>
</evidence>
<proteinExistence type="predicted"/>
<dbReference type="EMBL" id="JAGTPW010000005">
    <property type="protein sequence ID" value="MBR8644184.1"/>
    <property type="molecule type" value="Genomic_DNA"/>
</dbReference>